<keyword evidence="3" id="KW-1185">Reference proteome</keyword>
<dbReference type="InterPro" id="IPR037883">
    <property type="entry name" value="Knr4/Smi1-like_sf"/>
</dbReference>
<feature type="domain" description="Knr4/Smi1-like" evidence="1">
    <location>
        <begin position="33"/>
        <end position="145"/>
    </location>
</feature>
<dbReference type="RefSeq" id="WP_344938928.1">
    <property type="nucleotide sequence ID" value="NZ_BAAAZG010000001.1"/>
</dbReference>
<sequence>MEFGEFEEILQAASTQRLGRNYPEEIQIFDSWRATDSELQRVESELGVQLPAKYKEFMRRHGGGVFMFVDLLPVVSPDGRVDDLITVNKGKIRAVGFVAIAPVGTGDWWGFSVAGHICSAEVHFLDHENESVTPSFADFFDFLIRKGLRVDAER</sequence>
<evidence type="ECO:0000313" key="2">
    <source>
        <dbReference type="EMBL" id="GAA4053639.1"/>
    </source>
</evidence>
<dbReference type="Pfam" id="PF14568">
    <property type="entry name" value="SUKH_6"/>
    <property type="match status" value="1"/>
</dbReference>
<dbReference type="InterPro" id="IPR018958">
    <property type="entry name" value="Knr4/Smi1-like_dom"/>
</dbReference>
<dbReference type="Gene3D" id="3.40.1580.10">
    <property type="entry name" value="SMI1/KNR4-like"/>
    <property type="match status" value="1"/>
</dbReference>
<dbReference type="EMBL" id="BAAAZG010000001">
    <property type="protein sequence ID" value="GAA4053639.1"/>
    <property type="molecule type" value="Genomic_DNA"/>
</dbReference>
<proteinExistence type="predicted"/>
<dbReference type="SMART" id="SM00860">
    <property type="entry name" value="SMI1_KNR4"/>
    <property type="match status" value="1"/>
</dbReference>
<dbReference type="Proteomes" id="UP001500683">
    <property type="component" value="Unassembled WGS sequence"/>
</dbReference>
<evidence type="ECO:0000259" key="1">
    <source>
        <dbReference type="SMART" id="SM00860"/>
    </source>
</evidence>
<gene>
    <name evidence="2" type="ORF">GCM10022214_00170</name>
</gene>
<comment type="caution">
    <text evidence="2">The sequence shown here is derived from an EMBL/GenBank/DDBJ whole genome shotgun (WGS) entry which is preliminary data.</text>
</comment>
<organism evidence="2 3">
    <name type="scientific">Actinomadura miaoliensis</name>
    <dbReference type="NCBI Taxonomy" id="430685"/>
    <lineage>
        <taxon>Bacteria</taxon>
        <taxon>Bacillati</taxon>
        <taxon>Actinomycetota</taxon>
        <taxon>Actinomycetes</taxon>
        <taxon>Streptosporangiales</taxon>
        <taxon>Thermomonosporaceae</taxon>
        <taxon>Actinomadura</taxon>
    </lineage>
</organism>
<protein>
    <recommendedName>
        <fullName evidence="1">Knr4/Smi1-like domain-containing protein</fullName>
    </recommendedName>
</protein>
<accession>A0ABP7UV40</accession>
<name>A0ABP7UV40_9ACTN</name>
<dbReference type="SUPFAM" id="SSF160631">
    <property type="entry name" value="SMI1/KNR4-like"/>
    <property type="match status" value="1"/>
</dbReference>
<reference evidence="3" key="1">
    <citation type="journal article" date="2019" name="Int. J. Syst. Evol. Microbiol.">
        <title>The Global Catalogue of Microorganisms (GCM) 10K type strain sequencing project: providing services to taxonomists for standard genome sequencing and annotation.</title>
        <authorList>
            <consortium name="The Broad Institute Genomics Platform"/>
            <consortium name="The Broad Institute Genome Sequencing Center for Infectious Disease"/>
            <person name="Wu L."/>
            <person name="Ma J."/>
        </authorList>
    </citation>
    <scope>NUCLEOTIDE SEQUENCE [LARGE SCALE GENOMIC DNA]</scope>
    <source>
        <strain evidence="3">JCM 16702</strain>
    </source>
</reference>
<evidence type="ECO:0000313" key="3">
    <source>
        <dbReference type="Proteomes" id="UP001500683"/>
    </source>
</evidence>